<evidence type="ECO:0008006" key="4">
    <source>
        <dbReference type="Google" id="ProtNLM"/>
    </source>
</evidence>
<dbReference type="Proteomes" id="UP001595906">
    <property type="component" value="Unassembled WGS sequence"/>
</dbReference>
<keyword evidence="3" id="KW-1185">Reference proteome</keyword>
<keyword evidence="1" id="KW-0472">Membrane</keyword>
<sequence>MSIKEWVIIFAVPIIAALYYGINLPILTTKNLRQLGWLKPFVIGFVWASMVTVYPVIYNNIVHNTAYNITLLSLLLFIKNFMFVTVLCIMFDIKDYAADHNQQLKTFVVRVGLRKTIFYIIIPLSIIGLSTFILFATSRQFPLLRILINTIPFVLLIIVAYSLHRRKSILYYLAIIDGLLLVKSICGITAMLYF</sequence>
<accession>A0ABV8PYK1</accession>
<feature type="transmembrane region" description="Helical" evidence="1">
    <location>
        <begin position="38"/>
        <end position="57"/>
    </location>
</feature>
<reference evidence="3" key="1">
    <citation type="journal article" date="2019" name="Int. J. Syst. Evol. Microbiol.">
        <title>The Global Catalogue of Microorganisms (GCM) 10K type strain sequencing project: providing services to taxonomists for standard genome sequencing and annotation.</title>
        <authorList>
            <consortium name="The Broad Institute Genomics Platform"/>
            <consortium name="The Broad Institute Genome Sequencing Center for Infectious Disease"/>
            <person name="Wu L."/>
            <person name="Ma J."/>
        </authorList>
    </citation>
    <scope>NUCLEOTIDE SEQUENCE [LARGE SCALE GENOMIC DNA]</scope>
    <source>
        <strain evidence="3">CECT 8010</strain>
    </source>
</reference>
<keyword evidence="1" id="KW-1133">Transmembrane helix</keyword>
<keyword evidence="1" id="KW-0812">Transmembrane</keyword>
<organism evidence="2 3">
    <name type="scientific">Parasediminibacterium paludis</name>
    <dbReference type="NCBI Taxonomy" id="908966"/>
    <lineage>
        <taxon>Bacteria</taxon>
        <taxon>Pseudomonadati</taxon>
        <taxon>Bacteroidota</taxon>
        <taxon>Chitinophagia</taxon>
        <taxon>Chitinophagales</taxon>
        <taxon>Chitinophagaceae</taxon>
        <taxon>Parasediminibacterium</taxon>
    </lineage>
</organism>
<dbReference type="RefSeq" id="WP_379014993.1">
    <property type="nucleotide sequence ID" value="NZ_JBHSDC010000028.1"/>
</dbReference>
<feature type="transmembrane region" description="Helical" evidence="1">
    <location>
        <begin position="117"/>
        <end position="137"/>
    </location>
</feature>
<protein>
    <recommendedName>
        <fullName evidence="4">UbiA prenyltransferase family protein</fullName>
    </recommendedName>
</protein>
<dbReference type="EMBL" id="JBHSDC010000028">
    <property type="protein sequence ID" value="MFC4232938.1"/>
    <property type="molecule type" value="Genomic_DNA"/>
</dbReference>
<gene>
    <name evidence="2" type="ORF">ACFOW1_13630</name>
</gene>
<proteinExistence type="predicted"/>
<feature type="transmembrane region" description="Helical" evidence="1">
    <location>
        <begin position="69"/>
        <end position="91"/>
    </location>
</feature>
<evidence type="ECO:0000313" key="2">
    <source>
        <dbReference type="EMBL" id="MFC4232938.1"/>
    </source>
</evidence>
<evidence type="ECO:0000256" key="1">
    <source>
        <dbReference type="SAM" id="Phobius"/>
    </source>
</evidence>
<comment type="caution">
    <text evidence="2">The sequence shown here is derived from an EMBL/GenBank/DDBJ whole genome shotgun (WGS) entry which is preliminary data.</text>
</comment>
<feature type="transmembrane region" description="Helical" evidence="1">
    <location>
        <begin position="6"/>
        <end position="26"/>
    </location>
</feature>
<name>A0ABV8PYK1_9BACT</name>
<feature type="transmembrane region" description="Helical" evidence="1">
    <location>
        <begin position="170"/>
        <end position="193"/>
    </location>
</feature>
<evidence type="ECO:0000313" key="3">
    <source>
        <dbReference type="Proteomes" id="UP001595906"/>
    </source>
</evidence>
<feature type="transmembrane region" description="Helical" evidence="1">
    <location>
        <begin position="143"/>
        <end position="163"/>
    </location>
</feature>